<name>A0ABT9RKL6_9ACTN</name>
<reference evidence="1 2" key="1">
    <citation type="submission" date="2023-07" db="EMBL/GenBank/DDBJ databases">
        <title>Sequencing the genomes of 1000 actinobacteria strains.</title>
        <authorList>
            <person name="Klenk H.-P."/>
        </authorList>
    </citation>
    <scope>NUCLEOTIDE SEQUENCE [LARGE SCALE GENOMIC DNA]</scope>
    <source>
        <strain evidence="1 2">DSM 44109</strain>
    </source>
</reference>
<gene>
    <name evidence="1" type="ORF">J2S55_009114</name>
</gene>
<keyword evidence="2" id="KW-1185">Reference proteome</keyword>
<protein>
    <submittedName>
        <fullName evidence="1">Uncharacterized protein</fullName>
    </submittedName>
</protein>
<evidence type="ECO:0000313" key="1">
    <source>
        <dbReference type="EMBL" id="MDP9869848.1"/>
    </source>
</evidence>
<sequence>MADFIGGAAHAAGLPLPSSTEDYDDGQEQPAIEDNALAAVLLVCARLSLAGRQPHRVGGPDSGTVLGSIPAKKLDQAAAEVMMGQVGSHHHDMFSRLLHYLSSSTLTQVDLRTVAALAYAVPDRQRELYSNPTGHYRHRLGPESGTSRWWPALDFAQSFWRTRPAG</sequence>
<dbReference type="RefSeq" id="WP_306874251.1">
    <property type="nucleotide sequence ID" value="NZ_JAUSRB010000002.1"/>
</dbReference>
<evidence type="ECO:0000313" key="2">
    <source>
        <dbReference type="Proteomes" id="UP001230426"/>
    </source>
</evidence>
<accession>A0ABT9RKL6</accession>
<organism evidence="1 2">
    <name type="scientific">Streptosporangium brasiliense</name>
    <dbReference type="NCBI Taxonomy" id="47480"/>
    <lineage>
        <taxon>Bacteria</taxon>
        <taxon>Bacillati</taxon>
        <taxon>Actinomycetota</taxon>
        <taxon>Actinomycetes</taxon>
        <taxon>Streptosporangiales</taxon>
        <taxon>Streptosporangiaceae</taxon>
        <taxon>Streptosporangium</taxon>
    </lineage>
</organism>
<dbReference type="EMBL" id="JAUSRB010000002">
    <property type="protein sequence ID" value="MDP9869848.1"/>
    <property type="molecule type" value="Genomic_DNA"/>
</dbReference>
<proteinExistence type="predicted"/>
<comment type="caution">
    <text evidence="1">The sequence shown here is derived from an EMBL/GenBank/DDBJ whole genome shotgun (WGS) entry which is preliminary data.</text>
</comment>
<dbReference type="Proteomes" id="UP001230426">
    <property type="component" value="Unassembled WGS sequence"/>
</dbReference>